<feature type="compositionally biased region" description="Basic residues" evidence="1">
    <location>
        <begin position="1"/>
        <end position="11"/>
    </location>
</feature>
<accession>B9RKR5</accession>
<reference evidence="3" key="1">
    <citation type="journal article" date="2010" name="Nat. Biotechnol.">
        <title>Draft genome sequence of the oilseed species Ricinus communis.</title>
        <authorList>
            <person name="Chan A.P."/>
            <person name="Crabtree J."/>
            <person name="Zhao Q."/>
            <person name="Lorenzi H."/>
            <person name="Orvis J."/>
            <person name="Puiu D."/>
            <person name="Melake-Berhan A."/>
            <person name="Jones K.M."/>
            <person name="Redman J."/>
            <person name="Chen G."/>
            <person name="Cahoon E.B."/>
            <person name="Gedil M."/>
            <person name="Stanke M."/>
            <person name="Haas B.J."/>
            <person name="Wortman J.R."/>
            <person name="Fraser-Liggett C.M."/>
            <person name="Ravel J."/>
            <person name="Rabinowicz P.D."/>
        </authorList>
    </citation>
    <scope>NUCLEOTIDE SEQUENCE [LARGE SCALE GENOMIC DNA]</scope>
    <source>
        <strain evidence="3">cv. Hale</strain>
    </source>
</reference>
<feature type="region of interest" description="Disordered" evidence="1">
    <location>
        <begin position="1"/>
        <end position="20"/>
    </location>
</feature>
<organism evidence="2 3">
    <name type="scientific">Ricinus communis</name>
    <name type="common">Castor bean</name>
    <dbReference type="NCBI Taxonomy" id="3988"/>
    <lineage>
        <taxon>Eukaryota</taxon>
        <taxon>Viridiplantae</taxon>
        <taxon>Streptophyta</taxon>
        <taxon>Embryophyta</taxon>
        <taxon>Tracheophyta</taxon>
        <taxon>Spermatophyta</taxon>
        <taxon>Magnoliopsida</taxon>
        <taxon>eudicotyledons</taxon>
        <taxon>Gunneridae</taxon>
        <taxon>Pentapetalae</taxon>
        <taxon>rosids</taxon>
        <taxon>fabids</taxon>
        <taxon>Malpighiales</taxon>
        <taxon>Euphorbiaceae</taxon>
        <taxon>Acalyphoideae</taxon>
        <taxon>Acalypheae</taxon>
        <taxon>Ricinus</taxon>
    </lineage>
</organism>
<dbReference type="AlphaFoldDB" id="B9RKR5"/>
<gene>
    <name evidence="2" type="ORF">RCOM_1053020</name>
</gene>
<dbReference type="InParanoid" id="B9RKR5"/>
<dbReference type="EMBL" id="EQ973784">
    <property type="protein sequence ID" value="EEF48262.1"/>
    <property type="molecule type" value="Genomic_DNA"/>
</dbReference>
<evidence type="ECO:0000313" key="2">
    <source>
        <dbReference type="EMBL" id="EEF48262.1"/>
    </source>
</evidence>
<name>B9RKR5_RICCO</name>
<dbReference type="Proteomes" id="UP000008311">
    <property type="component" value="Unassembled WGS sequence"/>
</dbReference>
<evidence type="ECO:0000313" key="3">
    <source>
        <dbReference type="Proteomes" id="UP000008311"/>
    </source>
</evidence>
<protein>
    <submittedName>
        <fullName evidence="2">Uncharacterized protein</fullName>
    </submittedName>
</protein>
<evidence type="ECO:0000256" key="1">
    <source>
        <dbReference type="SAM" id="MobiDB-lite"/>
    </source>
</evidence>
<keyword evidence="3" id="KW-1185">Reference proteome</keyword>
<sequence>MEGARPRRRRRRGDEDLKKESVDTRTVTIKVSWQKPVWFVIFLQSRDVGPTLPPLLSSFATSHGPPPSSCC</sequence>
<proteinExistence type="predicted"/>